<name>A0AAD4MT53_9BILA</name>
<feature type="coiled-coil region" evidence="1">
    <location>
        <begin position="452"/>
        <end position="651"/>
    </location>
</feature>
<evidence type="ECO:0000256" key="2">
    <source>
        <dbReference type="SAM" id="MobiDB-lite"/>
    </source>
</evidence>
<proteinExistence type="predicted"/>
<feature type="coiled-coil region" evidence="1">
    <location>
        <begin position="211"/>
        <end position="270"/>
    </location>
</feature>
<accession>A0AAD4MT53</accession>
<feature type="coiled-coil region" evidence="1">
    <location>
        <begin position="308"/>
        <end position="424"/>
    </location>
</feature>
<reference evidence="3" key="1">
    <citation type="submission" date="2022-01" db="EMBL/GenBank/DDBJ databases">
        <title>Genome Sequence Resource for Two Populations of Ditylenchus destructor, the Migratory Endoparasitic Phytonematode.</title>
        <authorList>
            <person name="Zhang H."/>
            <person name="Lin R."/>
            <person name="Xie B."/>
        </authorList>
    </citation>
    <scope>NUCLEOTIDE SEQUENCE</scope>
    <source>
        <strain evidence="3">BazhouSP</strain>
    </source>
</reference>
<dbReference type="Gene3D" id="1.20.5.170">
    <property type="match status" value="1"/>
</dbReference>
<protein>
    <submittedName>
        <fullName evidence="3">Uncharacterized protein</fullName>
    </submittedName>
</protein>
<dbReference type="EMBL" id="JAKKPZ010000073">
    <property type="protein sequence ID" value="KAI1704033.1"/>
    <property type="molecule type" value="Genomic_DNA"/>
</dbReference>
<organism evidence="3 4">
    <name type="scientific">Ditylenchus destructor</name>
    <dbReference type="NCBI Taxonomy" id="166010"/>
    <lineage>
        <taxon>Eukaryota</taxon>
        <taxon>Metazoa</taxon>
        <taxon>Ecdysozoa</taxon>
        <taxon>Nematoda</taxon>
        <taxon>Chromadorea</taxon>
        <taxon>Rhabditida</taxon>
        <taxon>Tylenchina</taxon>
        <taxon>Tylenchomorpha</taxon>
        <taxon>Sphaerularioidea</taxon>
        <taxon>Anguinidae</taxon>
        <taxon>Anguininae</taxon>
        <taxon>Ditylenchus</taxon>
    </lineage>
</organism>
<evidence type="ECO:0000313" key="3">
    <source>
        <dbReference type="EMBL" id="KAI1704033.1"/>
    </source>
</evidence>
<gene>
    <name evidence="3" type="ORF">DdX_14534</name>
</gene>
<sequence length="716" mass="81064">MYFSRAGKALAADSAKAEKGFLWAKSTGPRSVRDQSQQTAGVESVYIKSAFQSMFHLLSFKNDGSPFALLHQLPMASNGNHPPTFNTSWRAGLAGPCFQLAPQMTFNSLPSQLLCNLVGSIANLQQSRSNNLPLSSQAVSSFVLPHQPPMASNSNQLSVINTNWPAAIAGASYQVIALKNDYESRLTELKLEICRLKSSEKQKLFNLEAECAKLNDVVAGKNSEMKALEKRLESKNLTHDQEKKDLEAQCAELNNELLKKDAELESLKQSKAIALKNNYEARIIQLNQEICHVKSSEQQKLFNLETKCAKLNDALAGKSSEMKALENRLESKVATRIDGYESRIRGLNQEIRDLKWSGQQKIFFLEAKCTELNDELLKKKSDLDTLKSQSLALDQEKKDLESQCTKLNDELLKKDSELEALKQSKTLALQDGESRTRESRIRELNQEIRLLKSSEQQKLSFLEAQCTELRSEFLKKNSELEALNDTLQSQTLALGQEKKDLEVQCAKLNDDLLKKDSELEALKANLQAELYQLSAKLLHCNYTLAKAEEENRELKLENERNSHEFELKLNQMESEKEVNAKSLAKLNETMAEIERDYINFINSFSSQVSRLQEKNHKLNEENEILRADHRAEKTKVELDTCQADLETLTAEFQRPSNLFDRPQPRNIRKFPLNLPGPSSVMPAVRRKSDDLNATIRLTKNVSDDQMGPPNKMIKRK</sequence>
<evidence type="ECO:0000256" key="1">
    <source>
        <dbReference type="SAM" id="Coils"/>
    </source>
</evidence>
<keyword evidence="4" id="KW-1185">Reference proteome</keyword>
<comment type="caution">
    <text evidence="3">The sequence shown here is derived from an EMBL/GenBank/DDBJ whole genome shotgun (WGS) entry which is preliminary data.</text>
</comment>
<feature type="region of interest" description="Disordered" evidence="2">
    <location>
        <begin position="656"/>
        <end position="683"/>
    </location>
</feature>
<dbReference type="Proteomes" id="UP001201812">
    <property type="component" value="Unassembled WGS sequence"/>
</dbReference>
<evidence type="ECO:0000313" key="4">
    <source>
        <dbReference type="Proteomes" id="UP001201812"/>
    </source>
</evidence>
<dbReference type="AlphaFoldDB" id="A0AAD4MT53"/>
<keyword evidence="1" id="KW-0175">Coiled coil</keyword>